<organism evidence="2">
    <name type="scientific">Capitella teleta</name>
    <name type="common">Polychaete worm</name>
    <dbReference type="NCBI Taxonomy" id="283909"/>
    <lineage>
        <taxon>Eukaryota</taxon>
        <taxon>Metazoa</taxon>
        <taxon>Spiralia</taxon>
        <taxon>Lophotrochozoa</taxon>
        <taxon>Annelida</taxon>
        <taxon>Polychaeta</taxon>
        <taxon>Sedentaria</taxon>
        <taxon>Scolecida</taxon>
        <taxon>Capitellidae</taxon>
        <taxon>Capitella</taxon>
    </lineage>
</organism>
<feature type="compositionally biased region" description="Basic and acidic residues" evidence="1">
    <location>
        <begin position="189"/>
        <end position="211"/>
    </location>
</feature>
<dbReference type="EMBL" id="AMQN01003652">
    <property type="status" value="NOT_ANNOTATED_CDS"/>
    <property type="molecule type" value="Genomic_DNA"/>
</dbReference>
<evidence type="ECO:0000313" key="2">
    <source>
        <dbReference type="EMBL" id="ELT87337.1"/>
    </source>
</evidence>
<dbReference type="Proteomes" id="UP000014760">
    <property type="component" value="Unassembled WGS sequence"/>
</dbReference>
<accession>R7T3I9</accession>
<dbReference type="EnsemblMetazoa" id="CapteT189137">
    <property type="protein sequence ID" value="CapteP189137"/>
    <property type="gene ID" value="CapteG189137"/>
</dbReference>
<feature type="region of interest" description="Disordered" evidence="1">
    <location>
        <begin position="189"/>
        <end position="219"/>
    </location>
</feature>
<gene>
    <name evidence="2" type="ORF">CAPTEDRAFT_189137</name>
</gene>
<reference evidence="3" key="3">
    <citation type="submission" date="2015-06" db="UniProtKB">
        <authorList>
            <consortium name="EnsemblMetazoa"/>
        </authorList>
    </citation>
    <scope>IDENTIFICATION</scope>
</reference>
<dbReference type="EMBL" id="KB312379">
    <property type="protein sequence ID" value="ELT87337.1"/>
    <property type="molecule type" value="Genomic_DNA"/>
</dbReference>
<evidence type="ECO:0000256" key="1">
    <source>
        <dbReference type="SAM" id="MobiDB-lite"/>
    </source>
</evidence>
<reference evidence="2 4" key="2">
    <citation type="journal article" date="2013" name="Nature">
        <title>Insights into bilaterian evolution from three spiralian genomes.</title>
        <authorList>
            <person name="Simakov O."/>
            <person name="Marletaz F."/>
            <person name="Cho S.J."/>
            <person name="Edsinger-Gonzales E."/>
            <person name="Havlak P."/>
            <person name="Hellsten U."/>
            <person name="Kuo D.H."/>
            <person name="Larsson T."/>
            <person name="Lv J."/>
            <person name="Arendt D."/>
            <person name="Savage R."/>
            <person name="Osoegawa K."/>
            <person name="de Jong P."/>
            <person name="Grimwood J."/>
            <person name="Chapman J.A."/>
            <person name="Shapiro H."/>
            <person name="Aerts A."/>
            <person name="Otillar R.P."/>
            <person name="Terry A.Y."/>
            <person name="Boore J.L."/>
            <person name="Grigoriev I.V."/>
            <person name="Lindberg D.R."/>
            <person name="Seaver E.C."/>
            <person name="Weisblat D.A."/>
            <person name="Putnam N.H."/>
            <person name="Rokhsar D.S."/>
        </authorList>
    </citation>
    <scope>NUCLEOTIDE SEQUENCE</scope>
    <source>
        <strain evidence="2 4">I ESC-2004</strain>
    </source>
</reference>
<dbReference type="HOGENOM" id="CLU_1116669_0_0_1"/>
<reference evidence="4" key="1">
    <citation type="submission" date="2012-12" db="EMBL/GenBank/DDBJ databases">
        <authorList>
            <person name="Hellsten U."/>
            <person name="Grimwood J."/>
            <person name="Chapman J.A."/>
            <person name="Shapiro H."/>
            <person name="Aerts A."/>
            <person name="Otillar R.P."/>
            <person name="Terry A.Y."/>
            <person name="Boore J.L."/>
            <person name="Simakov O."/>
            <person name="Marletaz F."/>
            <person name="Cho S.-J."/>
            <person name="Edsinger-Gonzales E."/>
            <person name="Havlak P."/>
            <person name="Kuo D.-H."/>
            <person name="Larsson T."/>
            <person name="Lv J."/>
            <person name="Arendt D."/>
            <person name="Savage R."/>
            <person name="Osoegawa K."/>
            <person name="de Jong P."/>
            <person name="Lindberg D.R."/>
            <person name="Seaver E.C."/>
            <person name="Weisblat D.A."/>
            <person name="Putnam N.H."/>
            <person name="Grigoriev I.V."/>
            <person name="Rokhsar D.S."/>
        </authorList>
    </citation>
    <scope>NUCLEOTIDE SEQUENCE</scope>
    <source>
        <strain evidence="4">I ESC-2004</strain>
    </source>
</reference>
<sequence length="249" mass="28828">MKSEVFSSLAELLEDESKREDRLDALQRVIAAWRRNATVYIVTQEEPEVAADAVEEDAAEMEPAEMMTPEIVDELFDEDCLRQAGIELAHLESGLNLLDLNERYATSAEFSEHTLSIMSSSSIWFYEKKKFEEASDWFPQEAQRATQRLPCHRRSHYHCRCGKIIRIYAQASRHIKLCHGRKIDRVESEEEVHTKDDPGKMELIDHRDGRPHGRKHRGKVDHTYSLKKGIFEGCLKSSEPHIEHAIRET</sequence>
<dbReference type="AlphaFoldDB" id="R7T3I9"/>
<evidence type="ECO:0000313" key="4">
    <source>
        <dbReference type="Proteomes" id="UP000014760"/>
    </source>
</evidence>
<keyword evidence="4" id="KW-1185">Reference proteome</keyword>
<proteinExistence type="predicted"/>
<protein>
    <submittedName>
        <fullName evidence="2 3">Uncharacterized protein</fullName>
    </submittedName>
</protein>
<evidence type="ECO:0000313" key="3">
    <source>
        <dbReference type="EnsemblMetazoa" id="CapteP189137"/>
    </source>
</evidence>
<name>R7T3I9_CAPTE</name>